<dbReference type="InterPro" id="IPR017853">
    <property type="entry name" value="GH"/>
</dbReference>
<evidence type="ECO:0000259" key="7">
    <source>
        <dbReference type="Pfam" id="PF02838"/>
    </source>
</evidence>
<comment type="caution">
    <text evidence="8">The sequence shown here is derived from an EMBL/GenBank/DDBJ whole genome shotgun (WGS) entry which is preliminary data.</text>
</comment>
<dbReference type="SUPFAM" id="SSF55545">
    <property type="entry name" value="beta-N-acetylhexosaminidase-like domain"/>
    <property type="match status" value="1"/>
</dbReference>
<feature type="domain" description="Beta-hexosaminidase bacterial type N-terminal" evidence="7">
    <location>
        <begin position="25"/>
        <end position="159"/>
    </location>
</feature>
<dbReference type="Pfam" id="PF02838">
    <property type="entry name" value="Glyco_hydro_20b"/>
    <property type="match status" value="1"/>
</dbReference>
<keyword evidence="5" id="KW-0326">Glycosidase</keyword>
<dbReference type="PANTHER" id="PTHR22600:SF57">
    <property type="entry name" value="BETA-N-ACETYLHEXOSAMINIDASE"/>
    <property type="match status" value="1"/>
</dbReference>
<dbReference type="PRINTS" id="PR00738">
    <property type="entry name" value="GLHYDRLASE20"/>
</dbReference>
<dbReference type="Proteomes" id="UP000772618">
    <property type="component" value="Unassembled WGS sequence"/>
</dbReference>
<dbReference type="EMBL" id="JAHESD010000001">
    <property type="protein sequence ID" value="MBT1701675.1"/>
    <property type="molecule type" value="Genomic_DNA"/>
</dbReference>
<dbReference type="Gene3D" id="3.30.379.10">
    <property type="entry name" value="Chitobiase/beta-hexosaminidase domain 2-like"/>
    <property type="match status" value="1"/>
</dbReference>
<accession>A0ABS5VLH7</accession>
<reference evidence="8 9" key="1">
    <citation type="submission" date="2021-05" db="EMBL/GenBank/DDBJ databases">
        <title>A Polyphasic approach of four new species of the genus Ohtaekwangia: Ohtaekwangia histidinii sp. nov., Ohtaekwangia cretensis sp. nov., Ohtaekwangia indiensis sp. nov., Ohtaekwangia reichenbachii sp. nov. from diverse environment.</title>
        <authorList>
            <person name="Octaviana S."/>
        </authorList>
    </citation>
    <scope>NUCLEOTIDE SEQUENCE [LARGE SCALE GENOMIC DNA]</scope>
    <source>
        <strain evidence="8 9">PWU20</strain>
    </source>
</reference>
<evidence type="ECO:0000256" key="5">
    <source>
        <dbReference type="ARBA" id="ARBA00023295"/>
    </source>
</evidence>
<feature type="domain" description="Glycoside hydrolase family 20 catalytic" evidence="6">
    <location>
        <begin position="162"/>
        <end position="518"/>
    </location>
</feature>
<name>A0ABS5VLH7_9BACT</name>
<dbReference type="Pfam" id="PF00728">
    <property type="entry name" value="Glyco_hydro_20"/>
    <property type="match status" value="1"/>
</dbReference>
<evidence type="ECO:0000256" key="2">
    <source>
        <dbReference type="ARBA" id="ARBA00006285"/>
    </source>
</evidence>
<dbReference type="CDD" id="cd06563">
    <property type="entry name" value="GH20_chitobiase-like"/>
    <property type="match status" value="1"/>
</dbReference>
<dbReference type="InterPro" id="IPR029018">
    <property type="entry name" value="Hex-like_dom2"/>
</dbReference>
<dbReference type="PANTHER" id="PTHR22600">
    <property type="entry name" value="BETA-HEXOSAMINIDASE"/>
    <property type="match status" value="1"/>
</dbReference>
<protein>
    <recommendedName>
        <fullName evidence="3">beta-N-acetylhexosaminidase</fullName>
        <ecNumber evidence="3">3.2.1.52</ecNumber>
    </recommendedName>
</protein>
<dbReference type="EC" id="3.2.1.52" evidence="3"/>
<comment type="catalytic activity">
    <reaction evidence="1">
        <text>Hydrolysis of terminal non-reducing N-acetyl-D-hexosamine residues in N-acetyl-beta-D-hexosaminides.</text>
        <dbReference type="EC" id="3.2.1.52"/>
    </reaction>
</comment>
<proteinExistence type="inferred from homology"/>
<keyword evidence="4" id="KW-0378">Hydrolase</keyword>
<evidence type="ECO:0000313" key="8">
    <source>
        <dbReference type="EMBL" id="MBT1701675.1"/>
    </source>
</evidence>
<evidence type="ECO:0000259" key="6">
    <source>
        <dbReference type="Pfam" id="PF00728"/>
    </source>
</evidence>
<dbReference type="InterPro" id="IPR025705">
    <property type="entry name" value="Beta_hexosaminidase_sua/sub"/>
</dbReference>
<dbReference type="Gene3D" id="3.20.20.80">
    <property type="entry name" value="Glycosidases"/>
    <property type="match status" value="1"/>
</dbReference>
<dbReference type="Pfam" id="PF13287">
    <property type="entry name" value="Fn3_assoc"/>
    <property type="match status" value="1"/>
</dbReference>
<comment type="similarity">
    <text evidence="2">Belongs to the glycosyl hydrolase 20 family.</text>
</comment>
<gene>
    <name evidence="8" type="ORF">KK060_00190</name>
</gene>
<dbReference type="RefSeq" id="WP_254151375.1">
    <property type="nucleotide sequence ID" value="NZ_JAHESD010000001.1"/>
</dbReference>
<evidence type="ECO:0000256" key="4">
    <source>
        <dbReference type="ARBA" id="ARBA00022801"/>
    </source>
</evidence>
<dbReference type="InterPro" id="IPR015883">
    <property type="entry name" value="Glyco_hydro_20_cat"/>
</dbReference>
<dbReference type="SUPFAM" id="SSF51445">
    <property type="entry name" value="(Trans)glycosidases"/>
    <property type="match status" value="1"/>
</dbReference>
<dbReference type="InterPro" id="IPR015882">
    <property type="entry name" value="HEX_bac_N"/>
</dbReference>
<evidence type="ECO:0000256" key="3">
    <source>
        <dbReference type="ARBA" id="ARBA00012663"/>
    </source>
</evidence>
<keyword evidence="9" id="KW-1185">Reference proteome</keyword>
<organism evidence="8 9">
    <name type="scientific">Chryseosolibacter indicus</name>
    <dbReference type="NCBI Taxonomy" id="2782351"/>
    <lineage>
        <taxon>Bacteria</taxon>
        <taxon>Pseudomonadati</taxon>
        <taxon>Bacteroidota</taxon>
        <taxon>Cytophagia</taxon>
        <taxon>Cytophagales</taxon>
        <taxon>Chryseotaleaceae</taxon>
        <taxon>Chryseosolibacter</taxon>
    </lineage>
</organism>
<sequence length="633" mass="71568">MKLSGRYVVIIVLLCICNPIFSQDISVIPEPVQLKKNPGTFVFNSKTALIIPGGEPEVTRSARMFIEKLQTASGLTLSTANSGNAGIQLIINQKPETIIGQEGYTLDATSNLITIKANNATGIFYGLQTLVQLLPDEIESKQKVSNVSWQIPLVSIVDYPRFSWRGIMLDVSRHFFPKEYVKNYIDQMARYKFNRFHWHLTDDQGWRVEIKALPRLTSVGAWRVPRVGHFGTNEPPKPGEKPTEGGFYTQDDIKEVVQYAKERYIEILPEIDVPGHSMAALAAYPELCVTKDTTIKVNPGSKFSTWHGNGKFTMHIDNTLNPADENVYKFLDKVFTEVATLFPFEFIHIGGDECYKGYWEKDPKVTAFMKANKIKNAEELQSYFTKRLTKLIMDKNKKVIGWDEILEGGLAPGAAVMSWRGTKGGIEAAHQKHQVVMSPNPMYYLDMGQGEPSIEPPIYNYARLKDTYAHEPLPAGVDSTFILGGQGNLWTEQIPTTHQVEYMTYPRAFAVSESLWSPKYRKNWSNFIPKVEDHFKRFDFANINYSTSLYDPIINVKKKGTQLTIELSTEVEGLTIHYTVDNTIPGKYSPAYTKGPLVYPDGADNFRVITYKNGKPIGRLISLKTEDLTKRGR</sequence>
<evidence type="ECO:0000256" key="1">
    <source>
        <dbReference type="ARBA" id="ARBA00001231"/>
    </source>
</evidence>
<dbReference type="InterPro" id="IPR026876">
    <property type="entry name" value="Fn3_assoc_repeat"/>
</dbReference>
<evidence type="ECO:0000313" key="9">
    <source>
        <dbReference type="Proteomes" id="UP000772618"/>
    </source>
</evidence>